<organism evidence="1 2">
    <name type="scientific">Candidatus Nitrosacidococcus tergens</name>
    <dbReference type="NCBI Taxonomy" id="553981"/>
    <lineage>
        <taxon>Bacteria</taxon>
        <taxon>Pseudomonadati</taxon>
        <taxon>Pseudomonadota</taxon>
        <taxon>Gammaproteobacteria</taxon>
        <taxon>Chromatiales</taxon>
        <taxon>Chromatiaceae</taxon>
        <taxon>Candidatus Nitrosacidococcus</taxon>
    </lineage>
</organism>
<evidence type="ECO:0000313" key="2">
    <source>
        <dbReference type="Proteomes" id="UP000516072"/>
    </source>
</evidence>
<dbReference type="KEGG" id="ntg:NSCAC_0617"/>
<dbReference type="EMBL" id="LR778175">
    <property type="protein sequence ID" value="CAB1275339.1"/>
    <property type="molecule type" value="Genomic_DNA"/>
</dbReference>
<accession>A0A7G1Q8Q6</accession>
<proteinExistence type="predicted"/>
<name>A0A7G1Q8Q6_9GAMM</name>
<evidence type="ECO:0000313" key="1">
    <source>
        <dbReference type="EMBL" id="CAB1275339.1"/>
    </source>
</evidence>
<dbReference type="RefSeq" id="WP_197744957.1">
    <property type="nucleotide sequence ID" value="NZ_LR778175.1"/>
</dbReference>
<reference evidence="1 2" key="1">
    <citation type="submission" date="2020-03" db="EMBL/GenBank/DDBJ databases">
        <authorList>
            <person name="Picone N."/>
        </authorList>
    </citation>
    <scope>NUCLEOTIDE SEQUENCE [LARGE SCALE GENOMIC DNA]</scope>
    <source>
        <strain evidence="1">NSCAC1</strain>
    </source>
</reference>
<dbReference type="AlphaFoldDB" id="A0A7G1Q8Q6"/>
<sequence>MSIDDKALWYGYLNSGDKSTPIVLDYELHTGSDETIYLFNFKRGAILEYRRIIVEKKMKELDEKESALIKELKKSYLAAKESFNLPKIIKNTQSIDKGKNNSEDEDFSEVDTFLDIDDEEFLREED</sequence>
<gene>
    <name evidence="1" type="ORF">NSCAC_0617</name>
</gene>
<protein>
    <submittedName>
        <fullName evidence="1">Uncharacterized protein</fullName>
    </submittedName>
</protein>
<keyword evidence="2" id="KW-1185">Reference proteome</keyword>
<dbReference type="Proteomes" id="UP000516072">
    <property type="component" value="Chromosome"/>
</dbReference>